<evidence type="ECO:0000313" key="1">
    <source>
        <dbReference type="EMBL" id="AIE92668.1"/>
    </source>
</evidence>
<name>A0A075FN30_9EURY</name>
<sequence>MARPGEEMAEVINSHIDGLLKATSRSFHLTLTTLPKTVRDQFGLLYLLARLADTIADSKTENAEALIEALDGYHGLLVDDEAVDLSDIASIQEDPDEKRLLENLDSVIAAYRAMSSEDAVLMQRCLDIIISGQRLDLVRFGALGSDLTTLENDVELDDYAYRVAGSVGEFWTAITLLHELDGGVTDTETFDALGVRFGKALQMTNILRDIPADIALGRCYIPSQRLAEFGMTHEDLRNPESISAFRPLYNFYLDLACDHYEAAIRYIRMIPRKHHNLRLACILPVAIGLDTLSLLRTGNVLDAGERIKVSRGRIKRIAALSATGTRFKVLEDRLLNKALAKARKPL</sequence>
<proteinExistence type="predicted"/>
<gene>
    <name evidence="1" type="primary">FDFT1</name>
</gene>
<dbReference type="InterPro" id="IPR008949">
    <property type="entry name" value="Isoprenoid_synthase_dom_sf"/>
</dbReference>
<reference evidence="1" key="1">
    <citation type="journal article" date="2014" name="Genome Biol. Evol.">
        <title>Pangenome evidence for extensive interdomain horizontal transfer affecting lineage core and shell genes in uncultured planktonic thaumarchaeota and euryarchaeota.</title>
        <authorList>
            <person name="Deschamps P."/>
            <person name="Zivanovic Y."/>
            <person name="Moreira D."/>
            <person name="Rodriguez-Valera F."/>
            <person name="Lopez-Garcia P."/>
        </authorList>
    </citation>
    <scope>NUCLEOTIDE SEQUENCE</scope>
</reference>
<dbReference type="AlphaFoldDB" id="A0A075FN30"/>
<dbReference type="SFLD" id="SFLDS00005">
    <property type="entry name" value="Isoprenoid_Synthase_Type_I"/>
    <property type="match status" value="1"/>
</dbReference>
<dbReference type="EMBL" id="KF900373">
    <property type="protein sequence ID" value="AIE92668.1"/>
    <property type="molecule type" value="Genomic_DNA"/>
</dbReference>
<dbReference type="EC" id="2.5.1.21" evidence="1"/>
<protein>
    <submittedName>
        <fullName evidence="1">Squalene/phytoene synthase family protein (FDFT1)</fullName>
        <ecNumber evidence="1">2.5.1.21</ecNumber>
    </submittedName>
</protein>
<accession>A0A075FN30</accession>
<dbReference type="SUPFAM" id="SSF48576">
    <property type="entry name" value="Terpenoid synthases"/>
    <property type="match status" value="1"/>
</dbReference>
<dbReference type="Pfam" id="PF00494">
    <property type="entry name" value="SQS_PSY"/>
    <property type="match status" value="1"/>
</dbReference>
<dbReference type="GO" id="GO:0051996">
    <property type="term" value="F:squalene synthase [NAD(P)H] activity"/>
    <property type="evidence" value="ECO:0007669"/>
    <property type="project" value="UniProtKB-EC"/>
</dbReference>
<organism evidence="1">
    <name type="scientific">uncultured marine group II/III euryarchaeote AD1000_26_F05</name>
    <dbReference type="NCBI Taxonomy" id="1457744"/>
    <lineage>
        <taxon>Archaea</taxon>
        <taxon>Methanobacteriati</taxon>
        <taxon>Methanobacteriota</taxon>
        <taxon>environmental samples</taxon>
    </lineage>
</organism>
<dbReference type="Gene3D" id="1.10.600.10">
    <property type="entry name" value="Farnesyl Diphosphate Synthase"/>
    <property type="match status" value="1"/>
</dbReference>
<dbReference type="InterPro" id="IPR002060">
    <property type="entry name" value="Squ/phyt_synthse"/>
</dbReference>
<dbReference type="SFLD" id="SFLDG01018">
    <property type="entry name" value="Squalene/Phytoene_Synthase_Lik"/>
    <property type="match status" value="1"/>
</dbReference>
<keyword evidence="1" id="KW-0808">Transferase</keyword>
<dbReference type="PANTHER" id="PTHR31480">
    <property type="entry name" value="BIFUNCTIONAL LYCOPENE CYCLASE/PHYTOENE SYNTHASE"/>
    <property type="match status" value="1"/>
</dbReference>